<dbReference type="Gene3D" id="3.30.70.1710">
    <property type="match status" value="1"/>
</dbReference>
<dbReference type="eggNOG" id="COG4577">
    <property type="taxonomic scope" value="Bacteria"/>
</dbReference>
<dbReference type="InterPro" id="IPR000249">
    <property type="entry name" value="BMC_dom"/>
</dbReference>
<dbReference type="Proteomes" id="UP000005444">
    <property type="component" value="Chromosome"/>
</dbReference>
<keyword evidence="7" id="KW-1185">Reference proteome</keyword>
<protein>
    <submittedName>
        <fullName evidence="6">Propanediol utilization protein PduK</fullName>
    </submittedName>
</protein>
<dbReference type="KEGG" id="pce:PECL_1377"/>
<organism evidence="6 7">
    <name type="scientific">Pediococcus claussenii (strain ATCC BAA-344 / DSM 14800 / JCM 18046 / KCTC 3811 / LMG 21948 / P06)</name>
    <dbReference type="NCBI Taxonomy" id="701521"/>
    <lineage>
        <taxon>Bacteria</taxon>
        <taxon>Bacillati</taxon>
        <taxon>Bacillota</taxon>
        <taxon>Bacilli</taxon>
        <taxon>Lactobacillales</taxon>
        <taxon>Lactobacillaceae</taxon>
        <taxon>Pediococcus</taxon>
    </lineage>
</organism>
<evidence type="ECO:0000256" key="2">
    <source>
        <dbReference type="ARBA" id="ARBA00024446"/>
    </source>
</evidence>
<reference evidence="6 7" key="1">
    <citation type="journal article" date="2012" name="J. Bacteriol.">
        <title>Complete Genome Sequence of the Beer Spoilage Organism Pediococcus claussenii ATCC BAA-344T.</title>
        <authorList>
            <person name="Pittet V."/>
            <person name="Abegunde T."/>
            <person name="Marfleet T."/>
            <person name="Haakensen M."/>
            <person name="Morrow K."/>
            <person name="Jayaprakash T."/>
            <person name="Schroeder K."/>
            <person name="Trost B."/>
            <person name="Byrns S."/>
            <person name="Bergsveinson J."/>
            <person name="Kusalik A."/>
            <person name="Ziola B."/>
        </authorList>
    </citation>
    <scope>NUCLEOTIDE SEQUENCE [LARGE SCALE GENOMIC DNA]</scope>
    <source>
        <strain evidence="6 7">ATCC BAA-344</strain>
    </source>
</reference>
<dbReference type="GO" id="GO:0031469">
    <property type="term" value="C:bacterial microcompartment"/>
    <property type="evidence" value="ECO:0007669"/>
    <property type="project" value="UniProtKB-SubCell"/>
</dbReference>
<accession>G8PEJ4</accession>
<dbReference type="STRING" id="701521.PECL_1377"/>
<dbReference type="InterPro" id="IPR044872">
    <property type="entry name" value="CcmK/CsoS1_BMC"/>
</dbReference>
<dbReference type="AlphaFoldDB" id="G8PEJ4"/>
<name>G8PEJ4_PEDCP</name>
<evidence type="ECO:0000313" key="7">
    <source>
        <dbReference type="Proteomes" id="UP000005444"/>
    </source>
</evidence>
<sequence>MVKKLKTLGYIEVQGLAAAIVASDKMLKTADVHLKAVENSKGGGWITVNISGDVAAVSVAIDTARDSLGSAYIGSTVIANPAEGLDKLIKTDVLYEDTVKTSVVEKIEEPLEESIEKVAETQKPKAAATKKKKATKNHKK</sequence>
<evidence type="ECO:0000256" key="4">
    <source>
        <dbReference type="SAM" id="MobiDB-lite"/>
    </source>
</evidence>
<dbReference type="HOGENOM" id="CLU_064903_3_3_9"/>
<dbReference type="EMBL" id="CP003137">
    <property type="protein sequence ID" value="AEV95603.1"/>
    <property type="molecule type" value="Genomic_DNA"/>
</dbReference>
<dbReference type="SMART" id="SM00877">
    <property type="entry name" value="BMC"/>
    <property type="match status" value="1"/>
</dbReference>
<evidence type="ECO:0000256" key="1">
    <source>
        <dbReference type="ARBA" id="ARBA00024322"/>
    </source>
</evidence>
<dbReference type="InterPro" id="IPR037233">
    <property type="entry name" value="CcmK-like_sf"/>
</dbReference>
<dbReference type="InterPro" id="IPR050575">
    <property type="entry name" value="BMC_shell"/>
</dbReference>
<dbReference type="PROSITE" id="PS51930">
    <property type="entry name" value="BMC_2"/>
    <property type="match status" value="1"/>
</dbReference>
<evidence type="ECO:0000313" key="6">
    <source>
        <dbReference type="EMBL" id="AEV95603.1"/>
    </source>
</evidence>
<evidence type="ECO:0000259" key="5">
    <source>
        <dbReference type="PROSITE" id="PS51930"/>
    </source>
</evidence>
<comment type="subcellular location">
    <subcellularLocation>
        <location evidence="1">Bacterial microcompartment</location>
    </subcellularLocation>
</comment>
<gene>
    <name evidence="6" type="primary">pduK</name>
    <name evidence="6" type="ordered locus">PECL_1377</name>
</gene>
<dbReference type="PANTHER" id="PTHR33941">
    <property type="entry name" value="PROPANEDIOL UTILIZATION PROTEIN PDUA"/>
    <property type="match status" value="1"/>
</dbReference>
<keyword evidence="2" id="KW-1283">Bacterial microcompartment</keyword>
<proteinExistence type="inferred from homology"/>
<comment type="similarity">
    <text evidence="3">Belongs to the bacterial microcompartments protein family.</text>
</comment>
<evidence type="ECO:0000256" key="3">
    <source>
        <dbReference type="PROSITE-ProRule" id="PRU01278"/>
    </source>
</evidence>
<feature type="domain" description="BMC" evidence="5">
    <location>
        <begin position="7"/>
        <end position="90"/>
    </location>
</feature>
<dbReference type="PANTHER" id="PTHR33941:SF11">
    <property type="entry name" value="BACTERIAL MICROCOMPARTMENT SHELL PROTEIN PDUJ"/>
    <property type="match status" value="1"/>
</dbReference>
<dbReference type="Pfam" id="PF00936">
    <property type="entry name" value="BMC"/>
    <property type="match status" value="1"/>
</dbReference>
<dbReference type="PATRIC" id="fig|701521.8.peg.1282"/>
<feature type="compositionally biased region" description="Basic residues" evidence="4">
    <location>
        <begin position="128"/>
        <end position="140"/>
    </location>
</feature>
<dbReference type="SUPFAM" id="SSF143414">
    <property type="entry name" value="CcmK-like"/>
    <property type="match status" value="1"/>
</dbReference>
<feature type="region of interest" description="Disordered" evidence="4">
    <location>
        <begin position="116"/>
        <end position="140"/>
    </location>
</feature>